<dbReference type="EMBL" id="JAELVR010000004">
    <property type="protein sequence ID" value="MBJ6371211.1"/>
    <property type="molecule type" value="Genomic_DNA"/>
</dbReference>
<feature type="signal peptide" evidence="1">
    <location>
        <begin position="1"/>
        <end position="22"/>
    </location>
</feature>
<dbReference type="Proteomes" id="UP000619079">
    <property type="component" value="Unassembled WGS sequence"/>
</dbReference>
<evidence type="ECO:0000313" key="2">
    <source>
        <dbReference type="EMBL" id="MBJ6371211.1"/>
    </source>
</evidence>
<dbReference type="AlphaFoldDB" id="A0A8J7LVR1"/>
<dbReference type="RefSeq" id="WP_199024072.1">
    <property type="nucleotide sequence ID" value="NZ_JAELVR010000004.1"/>
</dbReference>
<gene>
    <name evidence="2" type="ORF">JF290_06700</name>
</gene>
<reference evidence="2" key="1">
    <citation type="submission" date="2020-12" db="EMBL/GenBank/DDBJ databases">
        <title>Sedimentitalea sp. nov., isolated from sand in Incheon.</title>
        <authorList>
            <person name="Kim W."/>
        </authorList>
    </citation>
    <scope>NUCLEOTIDE SEQUENCE</scope>
    <source>
        <strain evidence="2">CAU 1593</strain>
    </source>
</reference>
<proteinExistence type="predicted"/>
<evidence type="ECO:0000313" key="3">
    <source>
        <dbReference type="Proteomes" id="UP000619079"/>
    </source>
</evidence>
<keyword evidence="3" id="KW-1185">Reference proteome</keyword>
<accession>A0A8J7LVR1</accession>
<protein>
    <recommendedName>
        <fullName evidence="4">PA14 domain-containing protein</fullName>
    </recommendedName>
</protein>
<feature type="chain" id="PRO_5035189465" description="PA14 domain-containing protein" evidence="1">
    <location>
        <begin position="23"/>
        <end position="192"/>
    </location>
</feature>
<organism evidence="2 3">
    <name type="scientific">Sedimentitalea arenosa</name>
    <dbReference type="NCBI Taxonomy" id="2798803"/>
    <lineage>
        <taxon>Bacteria</taxon>
        <taxon>Pseudomonadati</taxon>
        <taxon>Pseudomonadota</taxon>
        <taxon>Alphaproteobacteria</taxon>
        <taxon>Rhodobacterales</taxon>
        <taxon>Paracoccaceae</taxon>
        <taxon>Sedimentitalea</taxon>
    </lineage>
</organism>
<evidence type="ECO:0008006" key="4">
    <source>
        <dbReference type="Google" id="ProtNLM"/>
    </source>
</evidence>
<name>A0A8J7LVR1_9RHOB</name>
<evidence type="ECO:0000256" key="1">
    <source>
        <dbReference type="SAM" id="SignalP"/>
    </source>
</evidence>
<sequence length="192" mass="20691">MKTGMIAMVVALATLCASVLSAAPLKLTPANPQPGSVKSGLDVRYGYASDKFKSIDLARSIYNSGQKKAGPPLSGLDYRDTDFGDMTLTSTAAWYMTAQINGYYYFPAAGVYDIEFFVNDGLDARIGGQRVGYFDGIQGCESTVVTQVEAPQAGWYDLDIFYYQNAGTACLMMKMGPAGGKRSWVENAAFGR</sequence>
<keyword evidence="1" id="KW-0732">Signal</keyword>
<comment type="caution">
    <text evidence="2">The sequence shown here is derived from an EMBL/GenBank/DDBJ whole genome shotgun (WGS) entry which is preliminary data.</text>
</comment>